<keyword evidence="3" id="KW-1185">Reference proteome</keyword>
<keyword evidence="1" id="KW-0812">Transmembrane</keyword>
<comment type="caution">
    <text evidence="2">The sequence shown here is derived from an EMBL/GenBank/DDBJ whole genome shotgun (WGS) entry which is preliminary data.</text>
</comment>
<proteinExistence type="predicted"/>
<keyword evidence="1" id="KW-1133">Transmembrane helix</keyword>
<dbReference type="Proteomes" id="UP000529783">
    <property type="component" value="Unassembled WGS sequence"/>
</dbReference>
<dbReference type="RefSeq" id="WP_179847298.1">
    <property type="nucleotide sequence ID" value="NZ_JACCBA010000001.1"/>
</dbReference>
<sequence length="144" mass="14892">MSRERSRRYRPVHVACIVIASVTGLLSVVWIGGTVAAWAGQAGRARATAQILEVSGNRSSGRLVVEFTTGDGSRVKAEERRRGWPGSARPGAQVEVAYDPGSPADVQPFQNLGKSSAACALLTVAAGASGAGAYRTRARPSAAA</sequence>
<reference evidence="2 3" key="1">
    <citation type="submission" date="2020-07" db="EMBL/GenBank/DDBJ databases">
        <title>Sequencing the genomes of 1000 actinobacteria strains.</title>
        <authorList>
            <person name="Klenk H.-P."/>
        </authorList>
    </citation>
    <scope>NUCLEOTIDE SEQUENCE [LARGE SCALE GENOMIC DNA]</scope>
    <source>
        <strain evidence="2 3">DSM 40398</strain>
    </source>
</reference>
<organism evidence="2 3">
    <name type="scientific">Actinomadura luteofluorescens</name>
    <dbReference type="NCBI Taxonomy" id="46163"/>
    <lineage>
        <taxon>Bacteria</taxon>
        <taxon>Bacillati</taxon>
        <taxon>Actinomycetota</taxon>
        <taxon>Actinomycetes</taxon>
        <taxon>Streptosporangiales</taxon>
        <taxon>Thermomonosporaceae</taxon>
        <taxon>Actinomadura</taxon>
    </lineage>
</organism>
<gene>
    <name evidence="2" type="ORF">BJY14_006779</name>
</gene>
<name>A0A7Y9JJF0_9ACTN</name>
<evidence type="ECO:0000256" key="1">
    <source>
        <dbReference type="SAM" id="Phobius"/>
    </source>
</evidence>
<accession>A0A7Y9JJF0</accession>
<protein>
    <recommendedName>
        <fullName evidence="4">DUF3592 domain-containing protein</fullName>
    </recommendedName>
</protein>
<dbReference type="AlphaFoldDB" id="A0A7Y9JJF0"/>
<evidence type="ECO:0000313" key="2">
    <source>
        <dbReference type="EMBL" id="NYD50796.1"/>
    </source>
</evidence>
<evidence type="ECO:0008006" key="4">
    <source>
        <dbReference type="Google" id="ProtNLM"/>
    </source>
</evidence>
<keyword evidence="1" id="KW-0472">Membrane</keyword>
<dbReference type="EMBL" id="JACCBA010000001">
    <property type="protein sequence ID" value="NYD50796.1"/>
    <property type="molecule type" value="Genomic_DNA"/>
</dbReference>
<feature type="transmembrane region" description="Helical" evidence="1">
    <location>
        <begin position="12"/>
        <end position="39"/>
    </location>
</feature>
<evidence type="ECO:0000313" key="3">
    <source>
        <dbReference type="Proteomes" id="UP000529783"/>
    </source>
</evidence>